<dbReference type="FunFam" id="3.30.300.30:FF:000008">
    <property type="entry name" value="2,3-dihydroxybenzoate-AMP ligase"/>
    <property type="match status" value="1"/>
</dbReference>
<comment type="caution">
    <text evidence="5">The sequence shown here is derived from an EMBL/GenBank/DDBJ whole genome shotgun (WGS) entry which is preliminary data.</text>
</comment>
<protein>
    <submittedName>
        <fullName evidence="5">Long-chain fatty acid--CoA ligase</fullName>
    </submittedName>
</protein>
<evidence type="ECO:0000256" key="1">
    <source>
        <dbReference type="ARBA" id="ARBA00006432"/>
    </source>
</evidence>
<feature type="domain" description="AMP-dependent synthetase/ligase" evidence="3">
    <location>
        <begin position="15"/>
        <end position="363"/>
    </location>
</feature>
<dbReference type="AlphaFoldDB" id="A0A2T2WFR6"/>
<dbReference type="EMBL" id="PXYV01000043">
    <property type="protein sequence ID" value="PSR21076.1"/>
    <property type="molecule type" value="Genomic_DNA"/>
</dbReference>
<dbReference type="GO" id="GO:0016878">
    <property type="term" value="F:acid-thiol ligase activity"/>
    <property type="evidence" value="ECO:0007669"/>
    <property type="project" value="UniProtKB-ARBA"/>
</dbReference>
<dbReference type="Proteomes" id="UP000241848">
    <property type="component" value="Unassembled WGS sequence"/>
</dbReference>
<dbReference type="PANTHER" id="PTHR43767">
    <property type="entry name" value="LONG-CHAIN-FATTY-ACID--COA LIGASE"/>
    <property type="match status" value="1"/>
</dbReference>
<dbReference type="InterPro" id="IPR042099">
    <property type="entry name" value="ANL_N_sf"/>
</dbReference>
<dbReference type="Pfam" id="PF00501">
    <property type="entry name" value="AMP-binding"/>
    <property type="match status" value="1"/>
</dbReference>
<reference evidence="5 6" key="1">
    <citation type="journal article" date="2014" name="BMC Genomics">
        <title>Comparison of environmental and isolate Sulfobacillus genomes reveals diverse carbon, sulfur, nitrogen, and hydrogen metabolisms.</title>
        <authorList>
            <person name="Justice N.B."/>
            <person name="Norman A."/>
            <person name="Brown C.T."/>
            <person name="Singh A."/>
            <person name="Thomas B.C."/>
            <person name="Banfield J.F."/>
        </authorList>
    </citation>
    <scope>NUCLEOTIDE SEQUENCE [LARGE SCALE GENOMIC DNA]</scope>
    <source>
        <strain evidence="5">AMDSBA3</strain>
    </source>
</reference>
<keyword evidence="2 5" id="KW-0436">Ligase</keyword>
<organism evidence="5 6">
    <name type="scientific">Sulfobacillus acidophilus</name>
    <dbReference type="NCBI Taxonomy" id="53633"/>
    <lineage>
        <taxon>Bacteria</taxon>
        <taxon>Bacillati</taxon>
        <taxon>Bacillota</taxon>
        <taxon>Clostridia</taxon>
        <taxon>Eubacteriales</taxon>
        <taxon>Clostridiales Family XVII. Incertae Sedis</taxon>
        <taxon>Sulfobacillus</taxon>
    </lineage>
</organism>
<dbReference type="PANTHER" id="PTHR43767:SF1">
    <property type="entry name" value="NONRIBOSOMAL PEPTIDE SYNTHASE PES1 (EUROFUNG)-RELATED"/>
    <property type="match status" value="1"/>
</dbReference>
<evidence type="ECO:0000259" key="4">
    <source>
        <dbReference type="Pfam" id="PF13193"/>
    </source>
</evidence>
<dbReference type="PROSITE" id="PS00455">
    <property type="entry name" value="AMP_BINDING"/>
    <property type="match status" value="1"/>
</dbReference>
<dbReference type="Pfam" id="PF13193">
    <property type="entry name" value="AMP-binding_C"/>
    <property type="match status" value="1"/>
</dbReference>
<sequence length="510" mass="56420">MLPLTTGQVLKSWSYLQPDTIALIDAQTDEARTYAQLDKASDQLAFQLKVLGVGADEVISFLLTDSLGIITLVYAIGKIGAAWTPLNPRATLADWVRQLEHCQSRTVIYNRATLPHYEILRPALPQVTRWIDVDNAVSLPVEAIPPLITPFSWHKLAGLLYTSGTTSAPKGVRHTHQTLWGWNYSLLQSTGLSYGDCVLNPYPLFHMGGIGFTLAAIQAGATTILDTPFQSVHFVDSVHRYHPTVTFMVPTMVQALLDLPAPLRRSVTESTLRRLTTTSAPLLTTTRRDMERAWPRLEISVLYSATEAVYSLLRHENRAKDLCVGRPAFGARIRILDDQFHDCPHSVMGTIYVRGLSLFAGYHVPAVGTKDAWHNQWFTCRDVGYLDSEGYLYLIDRANDLINSGGEKISSLEIESALQAHPGVREAAVVGVEDPYWGERIHAVVVRATDALTQEQLYGFLAERLPRYKLPRSLEFVPALPKGETGKVLKQALRAPLAIAPGSTAPPVLP</sequence>
<evidence type="ECO:0000256" key="2">
    <source>
        <dbReference type="ARBA" id="ARBA00022598"/>
    </source>
</evidence>
<evidence type="ECO:0000259" key="3">
    <source>
        <dbReference type="Pfam" id="PF00501"/>
    </source>
</evidence>
<dbReference type="InterPro" id="IPR000873">
    <property type="entry name" value="AMP-dep_synth/lig_dom"/>
</dbReference>
<dbReference type="InterPro" id="IPR050237">
    <property type="entry name" value="ATP-dep_AMP-bd_enzyme"/>
</dbReference>
<dbReference type="SUPFAM" id="SSF56801">
    <property type="entry name" value="Acetyl-CoA synthetase-like"/>
    <property type="match status" value="1"/>
</dbReference>
<comment type="similarity">
    <text evidence="1">Belongs to the ATP-dependent AMP-binding enzyme family.</text>
</comment>
<feature type="domain" description="AMP-binding enzyme C-terminal" evidence="4">
    <location>
        <begin position="413"/>
        <end position="487"/>
    </location>
</feature>
<name>A0A2T2WFR6_9FIRM</name>
<evidence type="ECO:0000313" key="6">
    <source>
        <dbReference type="Proteomes" id="UP000241848"/>
    </source>
</evidence>
<dbReference type="Gene3D" id="3.30.300.30">
    <property type="match status" value="1"/>
</dbReference>
<dbReference type="InterPro" id="IPR025110">
    <property type="entry name" value="AMP-bd_C"/>
</dbReference>
<dbReference type="InterPro" id="IPR045851">
    <property type="entry name" value="AMP-bd_C_sf"/>
</dbReference>
<proteinExistence type="inferred from homology"/>
<accession>A0A2T2WFR6</accession>
<dbReference type="Gene3D" id="3.40.50.12780">
    <property type="entry name" value="N-terminal domain of ligase-like"/>
    <property type="match status" value="1"/>
</dbReference>
<evidence type="ECO:0000313" key="5">
    <source>
        <dbReference type="EMBL" id="PSR21076.1"/>
    </source>
</evidence>
<dbReference type="InterPro" id="IPR020845">
    <property type="entry name" value="AMP-binding_CS"/>
</dbReference>
<gene>
    <name evidence="5" type="ORF">C7B45_12290</name>
</gene>